<name>A0AA38KBQ7_9AGAR</name>
<evidence type="ECO:0000313" key="3">
    <source>
        <dbReference type="EMBL" id="KAJ3780508.1"/>
    </source>
</evidence>
<keyword evidence="2" id="KW-0472">Membrane</keyword>
<gene>
    <name evidence="3" type="ORF">GGU10DRAFT_415828</name>
</gene>
<feature type="compositionally biased region" description="Polar residues" evidence="1">
    <location>
        <begin position="279"/>
        <end position="293"/>
    </location>
</feature>
<dbReference type="Proteomes" id="UP001163798">
    <property type="component" value="Unassembled WGS sequence"/>
</dbReference>
<feature type="transmembrane region" description="Helical" evidence="2">
    <location>
        <begin position="189"/>
        <end position="211"/>
    </location>
</feature>
<keyword evidence="2" id="KW-1133">Transmembrane helix</keyword>
<dbReference type="AlphaFoldDB" id="A0AA38KBQ7"/>
<feature type="region of interest" description="Disordered" evidence="1">
    <location>
        <begin position="279"/>
        <end position="305"/>
    </location>
</feature>
<comment type="caution">
    <text evidence="3">The sequence shown here is derived from an EMBL/GenBank/DDBJ whole genome shotgun (WGS) entry which is preliminary data.</text>
</comment>
<proteinExistence type="predicted"/>
<sequence>MAMLMYEGRGLSAYRRVREHYGNLGVEKDGRGEEDTFELTAALLKMCGKRSPKTARGIQYRVTVETSLVHKTFPKRTLYLSISVGYSDLTCCTSQPPHVHRRPSNAYTPHSRACTGLSMPYRMYNLCLPLLKTAVQIGQPSFGTVQACLEHLGLQRSLIAVESLIASTLAMLTFFGAHSTHSPFYASKFYSILICGFLFSVLFATLVPVALSGSLDPPILDTRDDMPITRNASLKFTGKRTYRTTEEDRADVQDYTLTFLHAVLPVLDQNALSISVEHSSWDTGPKQSRPTRTNPEKFTMTLKPL</sequence>
<keyword evidence="4" id="KW-1185">Reference proteome</keyword>
<keyword evidence="2" id="KW-0812">Transmembrane</keyword>
<organism evidence="3 4">
    <name type="scientific">Lentinula aff. detonsa</name>
    <dbReference type="NCBI Taxonomy" id="2804958"/>
    <lineage>
        <taxon>Eukaryota</taxon>
        <taxon>Fungi</taxon>
        <taxon>Dikarya</taxon>
        <taxon>Basidiomycota</taxon>
        <taxon>Agaricomycotina</taxon>
        <taxon>Agaricomycetes</taxon>
        <taxon>Agaricomycetidae</taxon>
        <taxon>Agaricales</taxon>
        <taxon>Marasmiineae</taxon>
        <taxon>Omphalotaceae</taxon>
        <taxon>Lentinula</taxon>
    </lineage>
</organism>
<feature type="transmembrane region" description="Helical" evidence="2">
    <location>
        <begin position="158"/>
        <end position="177"/>
    </location>
</feature>
<evidence type="ECO:0000313" key="4">
    <source>
        <dbReference type="Proteomes" id="UP001163798"/>
    </source>
</evidence>
<evidence type="ECO:0000256" key="1">
    <source>
        <dbReference type="SAM" id="MobiDB-lite"/>
    </source>
</evidence>
<reference evidence="3" key="1">
    <citation type="submission" date="2022-08" db="EMBL/GenBank/DDBJ databases">
        <authorList>
            <consortium name="DOE Joint Genome Institute"/>
            <person name="Min B."/>
            <person name="Riley R."/>
            <person name="Sierra-Patev S."/>
            <person name="Naranjo-Ortiz M."/>
            <person name="Looney B."/>
            <person name="Konkel Z."/>
            <person name="Slot J.C."/>
            <person name="Sakamoto Y."/>
            <person name="Steenwyk J.L."/>
            <person name="Rokas A."/>
            <person name="Carro J."/>
            <person name="Camarero S."/>
            <person name="Ferreira P."/>
            <person name="Molpeceres G."/>
            <person name="Ruiz-Duenas F.J."/>
            <person name="Serrano A."/>
            <person name="Henrissat B."/>
            <person name="Drula E."/>
            <person name="Hughes K.W."/>
            <person name="Mata J.L."/>
            <person name="Ishikawa N.K."/>
            <person name="Vargas-Isla R."/>
            <person name="Ushijima S."/>
            <person name="Smith C.A."/>
            <person name="Ahrendt S."/>
            <person name="Andreopoulos W."/>
            <person name="He G."/>
            <person name="Labutti K."/>
            <person name="Lipzen A."/>
            <person name="Ng V."/>
            <person name="Sandor L."/>
            <person name="Barry K."/>
            <person name="Martinez A.T."/>
            <person name="Xiao Y."/>
            <person name="Gibbons J.G."/>
            <person name="Terashima K."/>
            <person name="Hibbett D.S."/>
            <person name="Grigoriev I.V."/>
        </authorList>
    </citation>
    <scope>NUCLEOTIDE SEQUENCE</scope>
    <source>
        <strain evidence="3">TFB10291</strain>
    </source>
</reference>
<dbReference type="EMBL" id="MU793718">
    <property type="protein sequence ID" value="KAJ3780508.1"/>
    <property type="molecule type" value="Genomic_DNA"/>
</dbReference>
<protein>
    <submittedName>
        <fullName evidence="3">Uncharacterized protein</fullName>
    </submittedName>
</protein>
<accession>A0AA38KBQ7</accession>
<evidence type="ECO:0000256" key="2">
    <source>
        <dbReference type="SAM" id="Phobius"/>
    </source>
</evidence>